<dbReference type="InterPro" id="IPR018228">
    <property type="entry name" value="DNase_TatD-rel_CS"/>
</dbReference>
<keyword evidence="3 7" id="KW-0479">Metal-binding</keyword>
<sequence>MYSGIYNGAKKHEPDLQHVLHRAWENGLAKLIITGGNLDESKKALELVKEDNRLYSTVGCHPTRCKEFEDDPESYFEGLSKIIENGESNIVAVGECGLDYDRLQFCDKETQLKFFEKQLGLSKRWNLPLFLHCRNSADDLISILSKHEGLKGVVHSFDGSKEEMKTIVSLGYYIGLNGCSLKTQDNLDVVKEVPNDKLLLETDCPWCEVRPSHAGSKFIKTTFPSVKKEKWRAELMVKGRNEPANIIQILEIISAVKGENVGVLSEQVYRNTMQLFFPNESLDL</sequence>
<accession>A0ABD0YUX1</accession>
<keyword evidence="4" id="KW-0378">Hydrolase</keyword>
<dbReference type="PANTHER" id="PTHR10060">
    <property type="entry name" value="TATD FAMILY DEOXYRIBONUCLEASE"/>
    <property type="match status" value="1"/>
</dbReference>
<evidence type="ECO:0000256" key="2">
    <source>
        <dbReference type="ARBA" id="ARBA00022722"/>
    </source>
</evidence>
<dbReference type="InterPro" id="IPR001130">
    <property type="entry name" value="TatD-like"/>
</dbReference>
<dbReference type="GO" id="GO:0004518">
    <property type="term" value="F:nuclease activity"/>
    <property type="evidence" value="ECO:0007669"/>
    <property type="project" value="UniProtKB-KW"/>
</dbReference>
<dbReference type="InterPro" id="IPR050891">
    <property type="entry name" value="TatD-type_Hydrolase"/>
</dbReference>
<evidence type="ECO:0000256" key="4">
    <source>
        <dbReference type="ARBA" id="ARBA00022801"/>
    </source>
</evidence>
<evidence type="ECO:0000313" key="8">
    <source>
        <dbReference type="EMBL" id="KAL1139745.1"/>
    </source>
</evidence>
<evidence type="ECO:0000256" key="7">
    <source>
        <dbReference type="PIRSR" id="PIRSR005902-1"/>
    </source>
</evidence>
<evidence type="ECO:0000256" key="6">
    <source>
        <dbReference type="ARBA" id="ARBA00045223"/>
    </source>
</evidence>
<name>A0ABD0YUX1_9HEMI</name>
<dbReference type="PANTHER" id="PTHR10060:SF15">
    <property type="entry name" value="DEOXYRIBONUCLEASE TATDN1"/>
    <property type="match status" value="1"/>
</dbReference>
<reference evidence="8 9" key="1">
    <citation type="submission" date="2024-07" db="EMBL/GenBank/DDBJ databases">
        <title>Chromosome-level genome assembly of the water stick insect Ranatra chinensis (Heteroptera: Nepidae).</title>
        <authorList>
            <person name="Liu X."/>
        </authorList>
    </citation>
    <scope>NUCLEOTIDE SEQUENCE [LARGE SCALE GENOMIC DNA]</scope>
    <source>
        <strain evidence="8">Cailab_2021Rc</strain>
        <tissue evidence="8">Muscle</tissue>
    </source>
</reference>
<feature type="binding site" evidence="7">
    <location>
        <position position="155"/>
    </location>
    <ligand>
        <name>a divalent metal cation</name>
        <dbReference type="ChEBI" id="CHEBI:60240"/>
        <label>2</label>
    </ligand>
</feature>
<comment type="function">
    <text evidence="6">Deoxyribonuclease which catalyzes (in vitro) the decatenation of kinetoplast DNA, which are circular DNA catenated to each other, producing linear DNA molecules. Plays an important role in chromosomal segregation and cell cycle progression during eye development probably via its DNA decatenation activity.</text>
</comment>
<proteinExistence type="inferred from homology"/>
<feature type="binding site" evidence="7">
    <location>
        <position position="132"/>
    </location>
    <ligand>
        <name>a divalent metal cation</name>
        <dbReference type="ChEBI" id="CHEBI:60240"/>
        <label>2</label>
    </ligand>
</feature>
<evidence type="ECO:0000256" key="3">
    <source>
        <dbReference type="ARBA" id="ARBA00022723"/>
    </source>
</evidence>
<protein>
    <recommendedName>
        <fullName evidence="5">Deoxyribonuclease TATDN1</fullName>
    </recommendedName>
</protein>
<dbReference type="PROSITE" id="PS01091">
    <property type="entry name" value="TATD_3"/>
    <property type="match status" value="1"/>
</dbReference>
<dbReference type="Proteomes" id="UP001558652">
    <property type="component" value="Unassembled WGS sequence"/>
</dbReference>
<dbReference type="PIRSF" id="PIRSF005902">
    <property type="entry name" value="DNase_TatD"/>
    <property type="match status" value="1"/>
</dbReference>
<dbReference type="SUPFAM" id="SSF51556">
    <property type="entry name" value="Metallo-dependent hydrolases"/>
    <property type="match status" value="1"/>
</dbReference>
<comment type="similarity">
    <text evidence="1">Belongs to the metallo-dependent hydrolases superfamily. TatD-type hydrolase family.</text>
</comment>
<dbReference type="GO" id="GO:0046872">
    <property type="term" value="F:metal ion binding"/>
    <property type="evidence" value="ECO:0007669"/>
    <property type="project" value="UniProtKB-KW"/>
</dbReference>
<feature type="binding site" evidence="7">
    <location>
        <position position="203"/>
    </location>
    <ligand>
        <name>a divalent metal cation</name>
        <dbReference type="ChEBI" id="CHEBI:60240"/>
        <label>1</label>
    </ligand>
</feature>
<dbReference type="GO" id="GO:0016787">
    <property type="term" value="F:hydrolase activity"/>
    <property type="evidence" value="ECO:0007669"/>
    <property type="project" value="UniProtKB-KW"/>
</dbReference>
<dbReference type="InterPro" id="IPR032466">
    <property type="entry name" value="Metal_Hydrolase"/>
</dbReference>
<dbReference type="Pfam" id="PF01026">
    <property type="entry name" value="TatD_DNase"/>
    <property type="match status" value="1"/>
</dbReference>
<feature type="binding site" evidence="7">
    <location>
        <position position="95"/>
    </location>
    <ligand>
        <name>a divalent metal cation</name>
        <dbReference type="ChEBI" id="CHEBI:60240"/>
        <label>1</label>
    </ligand>
</feature>
<dbReference type="CDD" id="cd01310">
    <property type="entry name" value="TatD_DNAse"/>
    <property type="match status" value="1"/>
</dbReference>
<gene>
    <name evidence="8" type="ORF">AAG570_006723</name>
</gene>
<evidence type="ECO:0000256" key="1">
    <source>
        <dbReference type="ARBA" id="ARBA00009275"/>
    </source>
</evidence>
<keyword evidence="2" id="KW-0540">Nuclease</keyword>
<dbReference type="Gene3D" id="3.20.20.140">
    <property type="entry name" value="Metal-dependent hydrolases"/>
    <property type="match status" value="1"/>
</dbReference>
<comment type="caution">
    <text evidence="8">The sequence shown here is derived from an EMBL/GenBank/DDBJ whole genome shotgun (WGS) entry which is preliminary data.</text>
</comment>
<dbReference type="EMBL" id="JBFDAA010000002">
    <property type="protein sequence ID" value="KAL1139745.1"/>
    <property type="molecule type" value="Genomic_DNA"/>
</dbReference>
<dbReference type="AlphaFoldDB" id="A0ABD0YUX1"/>
<organism evidence="8 9">
    <name type="scientific">Ranatra chinensis</name>
    <dbReference type="NCBI Taxonomy" id="642074"/>
    <lineage>
        <taxon>Eukaryota</taxon>
        <taxon>Metazoa</taxon>
        <taxon>Ecdysozoa</taxon>
        <taxon>Arthropoda</taxon>
        <taxon>Hexapoda</taxon>
        <taxon>Insecta</taxon>
        <taxon>Pterygota</taxon>
        <taxon>Neoptera</taxon>
        <taxon>Paraneoptera</taxon>
        <taxon>Hemiptera</taxon>
        <taxon>Heteroptera</taxon>
        <taxon>Panheteroptera</taxon>
        <taxon>Nepomorpha</taxon>
        <taxon>Nepidae</taxon>
        <taxon>Ranatrinae</taxon>
        <taxon>Ranatra</taxon>
    </lineage>
</organism>
<evidence type="ECO:0000313" key="9">
    <source>
        <dbReference type="Proteomes" id="UP001558652"/>
    </source>
</evidence>
<evidence type="ECO:0000256" key="5">
    <source>
        <dbReference type="ARBA" id="ARBA00039767"/>
    </source>
</evidence>
<keyword evidence="9" id="KW-1185">Reference proteome</keyword>